<feature type="compositionally biased region" description="Low complexity" evidence="3">
    <location>
        <begin position="121"/>
        <end position="140"/>
    </location>
</feature>
<evidence type="ECO:0000313" key="4">
    <source>
        <dbReference type="EMBL" id="QRX85569.1"/>
    </source>
</evidence>
<feature type="region of interest" description="Disordered" evidence="3">
    <location>
        <begin position="119"/>
        <end position="147"/>
    </location>
</feature>
<keyword evidence="1 2" id="KW-0238">DNA-binding</keyword>
<dbReference type="NCBIfam" id="NF006039">
    <property type="entry name" value="PRK08182.1"/>
    <property type="match status" value="1"/>
</dbReference>
<dbReference type="InterPro" id="IPR011344">
    <property type="entry name" value="ssDNA-bd"/>
</dbReference>
<protein>
    <recommendedName>
        <fullName evidence="2">Single-stranded DNA-binding protein</fullName>
    </recommendedName>
</protein>
<dbReference type="InterPro" id="IPR000424">
    <property type="entry name" value="Primosome_PriB/ssb"/>
</dbReference>
<dbReference type="CDD" id="cd04496">
    <property type="entry name" value="SSB_OBF"/>
    <property type="match status" value="1"/>
</dbReference>
<evidence type="ECO:0000256" key="1">
    <source>
        <dbReference type="ARBA" id="ARBA00023125"/>
    </source>
</evidence>
<dbReference type="EMBL" id="MT437279">
    <property type="protein sequence ID" value="QRX85569.1"/>
    <property type="molecule type" value="Genomic_DNA"/>
</dbReference>
<evidence type="ECO:0000256" key="2">
    <source>
        <dbReference type="PIRNR" id="PIRNR002070"/>
    </source>
</evidence>
<dbReference type="GO" id="GO:0006260">
    <property type="term" value="P:DNA replication"/>
    <property type="evidence" value="ECO:0007669"/>
    <property type="project" value="InterPro"/>
</dbReference>
<evidence type="ECO:0000256" key="3">
    <source>
        <dbReference type="SAM" id="MobiDB-lite"/>
    </source>
</evidence>
<dbReference type="PROSITE" id="PS50935">
    <property type="entry name" value="SSB"/>
    <property type="match status" value="1"/>
</dbReference>
<dbReference type="GO" id="GO:0003697">
    <property type="term" value="F:single-stranded DNA binding"/>
    <property type="evidence" value="ECO:0007669"/>
    <property type="project" value="InterPro"/>
</dbReference>
<dbReference type="Gene3D" id="2.40.50.140">
    <property type="entry name" value="Nucleic acid-binding proteins"/>
    <property type="match status" value="1"/>
</dbReference>
<organism evidence="4">
    <name type="scientific">Pseudomonas aeruginosa</name>
    <dbReference type="NCBI Taxonomy" id="287"/>
    <lineage>
        <taxon>Bacteria</taxon>
        <taxon>Pseudomonadati</taxon>
        <taxon>Pseudomonadota</taxon>
        <taxon>Gammaproteobacteria</taxon>
        <taxon>Pseudomonadales</taxon>
        <taxon>Pseudomonadaceae</taxon>
        <taxon>Pseudomonas</taxon>
    </lineage>
</organism>
<reference evidence="4" key="1">
    <citation type="journal article" name="Microorganisms">
        <title>Unravelling the Features of Success of VIM-Producing ST111 and ST235 Pseudomonas aeruginosa in a Greek Hospital.</title>
        <authorList>
            <person name="Papagiannitsis C.C."/>
            <person name="Verra A."/>
            <person name="Galani V."/>
            <person name="Xitsas S."/>
            <person name="Bitar I."/>
            <person name="Hrabak J."/>
            <person name="Petinaki E."/>
        </authorList>
    </citation>
    <scope>NUCLEOTIDE SEQUENCE</scope>
    <source>
        <strain evidence="4">Pae9047-Lar</strain>
    </source>
</reference>
<sequence length="147" mass="17066">MSTHFWGEGNIGSPPEYREFPNGNDEPRRLLRLNVYFDNPVPTKGGDFEDRGGFWAPVEIWHRDVAHWKDLYQKGMRVLVVGRMEREPWTDNEDQPRETWQINARSVGILPFRVESVTLSPKTAQDAQPKPQAAQEPTAPKEVKRRK</sequence>
<name>A0A894X609_PSEAI</name>
<accession>A0A894X609</accession>
<dbReference type="AlphaFoldDB" id="A0A894X609"/>
<proteinExistence type="predicted"/>
<dbReference type="RefSeq" id="WP_033982358.1">
    <property type="nucleotide sequence ID" value="NZ_CAADQW010000111.1"/>
</dbReference>
<dbReference type="InterPro" id="IPR012340">
    <property type="entry name" value="NA-bd_OB-fold"/>
</dbReference>
<dbReference type="Pfam" id="PF00436">
    <property type="entry name" value="SSB"/>
    <property type="match status" value="1"/>
</dbReference>
<dbReference type="PIRSF" id="PIRSF002070">
    <property type="entry name" value="SSB"/>
    <property type="match status" value="1"/>
</dbReference>
<dbReference type="SUPFAM" id="SSF50249">
    <property type="entry name" value="Nucleic acid-binding proteins"/>
    <property type="match status" value="1"/>
</dbReference>
<feature type="region of interest" description="Disordered" evidence="3">
    <location>
        <begin position="1"/>
        <end position="23"/>
    </location>
</feature>